<dbReference type="GO" id="GO:0016887">
    <property type="term" value="F:ATP hydrolysis activity"/>
    <property type="evidence" value="ECO:0007669"/>
    <property type="project" value="InterPro"/>
</dbReference>
<dbReference type="OrthoDB" id="977540at2"/>
<evidence type="ECO:0000313" key="7">
    <source>
        <dbReference type="Proteomes" id="UP000240357"/>
    </source>
</evidence>
<evidence type="ECO:0000256" key="1">
    <source>
        <dbReference type="ARBA" id="ARBA00005417"/>
    </source>
</evidence>
<evidence type="ECO:0000256" key="3">
    <source>
        <dbReference type="ARBA" id="ARBA00022741"/>
    </source>
</evidence>
<keyword evidence="3" id="KW-0547">Nucleotide-binding</keyword>
<dbReference type="Proteomes" id="UP000240357">
    <property type="component" value="Unassembled WGS sequence"/>
</dbReference>
<keyword evidence="7" id="KW-1185">Reference proteome</keyword>
<dbReference type="Pfam" id="PF00005">
    <property type="entry name" value="ABC_tran"/>
    <property type="match status" value="1"/>
</dbReference>
<name>A0A2T2YE53_9BACT</name>
<keyword evidence="4 6" id="KW-0067">ATP-binding</keyword>
<accession>A0A2T2YE53</accession>
<dbReference type="PANTHER" id="PTHR43335:SF2">
    <property type="entry name" value="ABC TRANSPORTER, ATP-BINDING PROTEIN"/>
    <property type="match status" value="1"/>
</dbReference>
<dbReference type="InterPro" id="IPR003593">
    <property type="entry name" value="AAA+_ATPase"/>
</dbReference>
<dbReference type="AlphaFoldDB" id="A0A2T2YE53"/>
<dbReference type="SMART" id="SM00382">
    <property type="entry name" value="AAA"/>
    <property type="match status" value="1"/>
</dbReference>
<comment type="caution">
    <text evidence="6">The sequence shown here is derived from an EMBL/GenBank/DDBJ whole genome shotgun (WGS) entry which is preliminary data.</text>
</comment>
<comment type="similarity">
    <text evidence="1">Belongs to the ABC transporter superfamily.</text>
</comment>
<sequence length="299" mass="32435">MVPILQINNLSKRYGSVQALNQVSFNVEAGSVYGLLGPNGSGKTTTLGIVLDVLHASSGTFQWFGEPLSHQTKRRIGAILETPNFYPYLSAYQNLQVAADVKGVPHQAIEPILEMVGLLNRKNSAFKGFSLGMKQRLALASALLNNPEVLVLDEPTNGLDPQGIAEVRELILSIARQGKTILIASHLLDEVEKVCTHVAVLQTGELRAAGPVASILAKDDQVIIQVAGDEQKVQALLQKLPVTLIKTDREQLILALQPGFTSADLNKAFFENGLVLSQLTIKKKSLETQFLQLTNNRNG</sequence>
<protein>
    <submittedName>
        <fullName evidence="6">ABC transporter ATP-binding protein</fullName>
    </submittedName>
</protein>
<gene>
    <name evidence="6" type="ORF">AHMF7605_09735</name>
</gene>
<dbReference type="EMBL" id="PYFT01000001">
    <property type="protein sequence ID" value="PSR53782.1"/>
    <property type="molecule type" value="Genomic_DNA"/>
</dbReference>
<dbReference type="RefSeq" id="WP_106928750.1">
    <property type="nucleotide sequence ID" value="NZ_PYFT01000001.1"/>
</dbReference>
<dbReference type="InterPro" id="IPR027417">
    <property type="entry name" value="P-loop_NTPase"/>
</dbReference>
<dbReference type="GO" id="GO:0005524">
    <property type="term" value="F:ATP binding"/>
    <property type="evidence" value="ECO:0007669"/>
    <property type="project" value="UniProtKB-KW"/>
</dbReference>
<dbReference type="PROSITE" id="PS00211">
    <property type="entry name" value="ABC_TRANSPORTER_1"/>
    <property type="match status" value="1"/>
</dbReference>
<evidence type="ECO:0000259" key="5">
    <source>
        <dbReference type="PROSITE" id="PS50893"/>
    </source>
</evidence>
<organism evidence="6 7">
    <name type="scientific">Adhaeribacter arboris</name>
    <dbReference type="NCBI Taxonomy" id="2072846"/>
    <lineage>
        <taxon>Bacteria</taxon>
        <taxon>Pseudomonadati</taxon>
        <taxon>Bacteroidota</taxon>
        <taxon>Cytophagia</taxon>
        <taxon>Cytophagales</taxon>
        <taxon>Hymenobacteraceae</taxon>
        <taxon>Adhaeribacter</taxon>
    </lineage>
</organism>
<dbReference type="SUPFAM" id="SSF52540">
    <property type="entry name" value="P-loop containing nucleoside triphosphate hydrolases"/>
    <property type="match status" value="1"/>
</dbReference>
<evidence type="ECO:0000256" key="4">
    <source>
        <dbReference type="ARBA" id="ARBA00022840"/>
    </source>
</evidence>
<dbReference type="PANTHER" id="PTHR43335">
    <property type="entry name" value="ABC TRANSPORTER, ATP-BINDING PROTEIN"/>
    <property type="match status" value="1"/>
</dbReference>
<dbReference type="InterPro" id="IPR003439">
    <property type="entry name" value="ABC_transporter-like_ATP-bd"/>
</dbReference>
<dbReference type="PROSITE" id="PS50893">
    <property type="entry name" value="ABC_TRANSPORTER_2"/>
    <property type="match status" value="1"/>
</dbReference>
<keyword evidence="2" id="KW-0813">Transport</keyword>
<evidence type="ECO:0000256" key="2">
    <source>
        <dbReference type="ARBA" id="ARBA00022448"/>
    </source>
</evidence>
<reference evidence="6 7" key="1">
    <citation type="submission" date="2018-03" db="EMBL/GenBank/DDBJ databases">
        <title>Adhaeribacter sp. HMF7605 Genome sequencing and assembly.</title>
        <authorList>
            <person name="Kang H."/>
            <person name="Kang J."/>
            <person name="Cha I."/>
            <person name="Kim H."/>
            <person name="Joh K."/>
        </authorList>
    </citation>
    <scope>NUCLEOTIDE SEQUENCE [LARGE SCALE GENOMIC DNA]</scope>
    <source>
        <strain evidence="6 7">HMF7605</strain>
    </source>
</reference>
<dbReference type="InterPro" id="IPR017871">
    <property type="entry name" value="ABC_transporter-like_CS"/>
</dbReference>
<feature type="domain" description="ABC transporter" evidence="5">
    <location>
        <begin position="5"/>
        <end position="228"/>
    </location>
</feature>
<dbReference type="Gene3D" id="3.40.50.300">
    <property type="entry name" value="P-loop containing nucleotide triphosphate hydrolases"/>
    <property type="match status" value="1"/>
</dbReference>
<proteinExistence type="inferred from homology"/>
<evidence type="ECO:0000313" key="6">
    <source>
        <dbReference type="EMBL" id="PSR53782.1"/>
    </source>
</evidence>